<comment type="caution">
    <text evidence="1">The sequence shown here is derived from an EMBL/GenBank/DDBJ whole genome shotgun (WGS) entry which is preliminary data.</text>
</comment>
<dbReference type="PANTHER" id="PTHR41913:SF1">
    <property type="entry name" value="DUF1684 DOMAIN-CONTAINING PROTEIN"/>
    <property type="match status" value="1"/>
</dbReference>
<dbReference type="Proteomes" id="UP000538196">
    <property type="component" value="Unassembled WGS sequence"/>
</dbReference>
<keyword evidence="2" id="KW-1185">Reference proteome</keyword>
<dbReference type="AlphaFoldDB" id="A0A7W4UTK5"/>
<proteinExistence type="predicted"/>
<dbReference type="EMBL" id="JACHVP010000001">
    <property type="protein sequence ID" value="MBB2966070.1"/>
    <property type="molecule type" value="Genomic_DNA"/>
</dbReference>
<evidence type="ECO:0000313" key="2">
    <source>
        <dbReference type="Proteomes" id="UP000538196"/>
    </source>
</evidence>
<name>A0A7W4UTK5_LEIAQ</name>
<sequence>MSIASDIDTTAFAAAWHAWHDAHEAARADAHGFLAITSLRWLTAEPERFDDVPGAWSTGEDGPVVQLADGEQLIVDGALVTGRYAFGPIAERDQRIVSFGDAVVEVARRGGSDIVRPRHPDAPIRSAYEGTPTYAPDERWVIAGRFEPFAEPHDVTVGSVAEGLEHVYAAPGEVVFEHDGAEHRLTAFDGRTPGALHVLFLDATSGVTTYAANRSLAVAAPAADGSVVLDFTRAVNLPCAYTDFATCPLPPAGNRLPFAVTAGERIPVERGGERGHA</sequence>
<organism evidence="1 2">
    <name type="scientific">Leifsonia aquatica</name>
    <name type="common">Corynebacterium aquaticum</name>
    <dbReference type="NCBI Taxonomy" id="144185"/>
    <lineage>
        <taxon>Bacteria</taxon>
        <taxon>Bacillati</taxon>
        <taxon>Actinomycetota</taxon>
        <taxon>Actinomycetes</taxon>
        <taxon>Micrococcales</taxon>
        <taxon>Microbacteriaceae</taxon>
        <taxon>Leifsonia</taxon>
    </lineage>
</organism>
<dbReference type="RefSeq" id="WP_021763928.1">
    <property type="nucleotide sequence ID" value="NZ_JACHVP010000001.1"/>
</dbReference>
<dbReference type="Pfam" id="PF07920">
    <property type="entry name" value="DUF1684"/>
    <property type="match status" value="1"/>
</dbReference>
<accession>A0A7W4UTK5</accession>
<evidence type="ECO:0008006" key="3">
    <source>
        <dbReference type="Google" id="ProtNLM"/>
    </source>
</evidence>
<dbReference type="InterPro" id="IPR012467">
    <property type="entry name" value="DUF1684"/>
</dbReference>
<dbReference type="PANTHER" id="PTHR41913">
    <property type="entry name" value="DUF1684 DOMAIN-CONTAINING PROTEIN"/>
    <property type="match status" value="1"/>
</dbReference>
<reference evidence="1 2" key="1">
    <citation type="submission" date="2020-08" db="EMBL/GenBank/DDBJ databases">
        <title>Sequencing the genomes of 1000 actinobacteria strains.</title>
        <authorList>
            <person name="Klenk H.-P."/>
        </authorList>
    </citation>
    <scope>NUCLEOTIDE SEQUENCE [LARGE SCALE GENOMIC DNA]</scope>
    <source>
        <strain evidence="1 2">DSM 20146</strain>
    </source>
</reference>
<gene>
    <name evidence="1" type="ORF">FHX33_000802</name>
</gene>
<evidence type="ECO:0000313" key="1">
    <source>
        <dbReference type="EMBL" id="MBB2966070.1"/>
    </source>
</evidence>
<protein>
    <recommendedName>
        <fullName evidence="3">DUF1684 domain-containing protein</fullName>
    </recommendedName>
</protein>